<dbReference type="AlphaFoldDB" id="A0A6A6IRP0"/>
<evidence type="ECO:0000256" key="1">
    <source>
        <dbReference type="SAM" id="MobiDB-lite"/>
    </source>
</evidence>
<evidence type="ECO:0000313" key="4">
    <source>
        <dbReference type="Proteomes" id="UP000800094"/>
    </source>
</evidence>
<name>A0A6A6IRP0_9PLEO</name>
<evidence type="ECO:0000256" key="2">
    <source>
        <dbReference type="SAM" id="SignalP"/>
    </source>
</evidence>
<protein>
    <submittedName>
        <fullName evidence="3">Uncharacterized protein</fullName>
    </submittedName>
</protein>
<accession>A0A6A6IRP0</accession>
<feature type="region of interest" description="Disordered" evidence="1">
    <location>
        <begin position="68"/>
        <end position="110"/>
    </location>
</feature>
<dbReference type="Proteomes" id="UP000800094">
    <property type="component" value="Unassembled WGS sequence"/>
</dbReference>
<dbReference type="GeneID" id="54588714"/>
<sequence>MHAKLFLTTSFAASVLAAPLPATPIESPVEDVEPLMVRDARPSAVISPIPDNMKREILERLDAMAQIKPAGTNEKREHIEGAANTNDKREPEPVGTAGAASTNEKRQKPA</sequence>
<dbReference type="OrthoDB" id="3804847at2759"/>
<feature type="signal peptide" evidence="2">
    <location>
        <begin position="1"/>
        <end position="17"/>
    </location>
</feature>
<reference evidence="3" key="1">
    <citation type="journal article" date="2020" name="Stud. Mycol.">
        <title>101 Dothideomycetes genomes: a test case for predicting lifestyles and emergence of pathogens.</title>
        <authorList>
            <person name="Haridas S."/>
            <person name="Albert R."/>
            <person name="Binder M."/>
            <person name="Bloem J."/>
            <person name="Labutti K."/>
            <person name="Salamov A."/>
            <person name="Andreopoulos B."/>
            <person name="Baker S."/>
            <person name="Barry K."/>
            <person name="Bills G."/>
            <person name="Bluhm B."/>
            <person name="Cannon C."/>
            <person name="Castanera R."/>
            <person name="Culley D."/>
            <person name="Daum C."/>
            <person name="Ezra D."/>
            <person name="Gonzalez J."/>
            <person name="Henrissat B."/>
            <person name="Kuo A."/>
            <person name="Liang C."/>
            <person name="Lipzen A."/>
            <person name="Lutzoni F."/>
            <person name="Magnuson J."/>
            <person name="Mondo S."/>
            <person name="Nolan M."/>
            <person name="Ohm R."/>
            <person name="Pangilinan J."/>
            <person name="Park H.-J."/>
            <person name="Ramirez L."/>
            <person name="Alfaro M."/>
            <person name="Sun H."/>
            <person name="Tritt A."/>
            <person name="Yoshinaga Y."/>
            <person name="Zwiers L.-H."/>
            <person name="Turgeon B."/>
            <person name="Goodwin S."/>
            <person name="Spatafora J."/>
            <person name="Crous P."/>
            <person name="Grigoriev I."/>
        </authorList>
    </citation>
    <scope>NUCLEOTIDE SEQUENCE</scope>
    <source>
        <strain evidence="3">CBS 122368</strain>
    </source>
</reference>
<proteinExistence type="predicted"/>
<feature type="chain" id="PRO_5025383671" evidence="2">
    <location>
        <begin position="18"/>
        <end position="110"/>
    </location>
</feature>
<evidence type="ECO:0000313" key="3">
    <source>
        <dbReference type="EMBL" id="KAF2252472.1"/>
    </source>
</evidence>
<gene>
    <name evidence="3" type="ORF">BU26DRAFT_602844</name>
</gene>
<keyword evidence="4" id="KW-1185">Reference proteome</keyword>
<dbReference type="RefSeq" id="XP_033687476.1">
    <property type="nucleotide sequence ID" value="XM_033835384.1"/>
</dbReference>
<feature type="compositionally biased region" description="Basic and acidic residues" evidence="1">
    <location>
        <begin position="73"/>
        <end position="92"/>
    </location>
</feature>
<organism evidence="3 4">
    <name type="scientific">Trematosphaeria pertusa</name>
    <dbReference type="NCBI Taxonomy" id="390896"/>
    <lineage>
        <taxon>Eukaryota</taxon>
        <taxon>Fungi</taxon>
        <taxon>Dikarya</taxon>
        <taxon>Ascomycota</taxon>
        <taxon>Pezizomycotina</taxon>
        <taxon>Dothideomycetes</taxon>
        <taxon>Pleosporomycetidae</taxon>
        <taxon>Pleosporales</taxon>
        <taxon>Massarineae</taxon>
        <taxon>Trematosphaeriaceae</taxon>
        <taxon>Trematosphaeria</taxon>
    </lineage>
</organism>
<dbReference type="EMBL" id="ML987192">
    <property type="protein sequence ID" value="KAF2252472.1"/>
    <property type="molecule type" value="Genomic_DNA"/>
</dbReference>
<keyword evidence="2" id="KW-0732">Signal</keyword>